<name>A0AAJ0FEC2_9PEZI</name>
<reference evidence="1" key="1">
    <citation type="submission" date="2023-06" db="EMBL/GenBank/DDBJ databases">
        <title>Genome-scale phylogeny and comparative genomics of the fungal order Sordariales.</title>
        <authorList>
            <consortium name="Lawrence Berkeley National Laboratory"/>
            <person name="Hensen N."/>
            <person name="Bonometti L."/>
            <person name="Westerberg I."/>
            <person name="Brannstrom I.O."/>
            <person name="Guillou S."/>
            <person name="Cros-Aarteil S."/>
            <person name="Calhoun S."/>
            <person name="Haridas S."/>
            <person name="Kuo A."/>
            <person name="Mondo S."/>
            <person name="Pangilinan J."/>
            <person name="Riley R."/>
            <person name="Labutti K."/>
            <person name="Andreopoulos B."/>
            <person name="Lipzen A."/>
            <person name="Chen C."/>
            <person name="Yanf M."/>
            <person name="Daum C."/>
            <person name="Ng V."/>
            <person name="Clum A."/>
            <person name="Steindorff A."/>
            <person name="Ohm R."/>
            <person name="Martin F."/>
            <person name="Silar P."/>
            <person name="Natvig D."/>
            <person name="Lalanne C."/>
            <person name="Gautier V."/>
            <person name="Ament-Velasquez S.L."/>
            <person name="Kruys A."/>
            <person name="Hutchinson M.I."/>
            <person name="Powell A.J."/>
            <person name="Barry K."/>
            <person name="Miller A.N."/>
            <person name="Grigoriev I.V."/>
            <person name="Debuchy R."/>
            <person name="Gladieux P."/>
            <person name="Thoren M.H."/>
            <person name="Johannesson H."/>
        </authorList>
    </citation>
    <scope>NUCLEOTIDE SEQUENCE</scope>
    <source>
        <strain evidence="1">PSN4</strain>
    </source>
</reference>
<keyword evidence="2" id="KW-1185">Reference proteome</keyword>
<organism evidence="1 2">
    <name type="scientific">Echria macrotheca</name>
    <dbReference type="NCBI Taxonomy" id="438768"/>
    <lineage>
        <taxon>Eukaryota</taxon>
        <taxon>Fungi</taxon>
        <taxon>Dikarya</taxon>
        <taxon>Ascomycota</taxon>
        <taxon>Pezizomycotina</taxon>
        <taxon>Sordariomycetes</taxon>
        <taxon>Sordariomycetidae</taxon>
        <taxon>Sordariales</taxon>
        <taxon>Schizotheciaceae</taxon>
        <taxon>Echria</taxon>
    </lineage>
</organism>
<accession>A0AAJ0FEC2</accession>
<dbReference type="AlphaFoldDB" id="A0AAJ0FEC2"/>
<sequence>MQRFGAILASMLILHPAYRRQVSQDDRLPIICNLLRASSMAMTIVSLWSVGVRVALTPTPRFLNPKIVGVRFTEYAIHTLSRLAVFPDERGAGQTKVGPRRMLRSGLSPVLPAAGDLRRPLGEHETGNEEGVSRLQSHLSFFHLGPIPATSKIRGRYLRNRLKRPMSSTRSSLQEE</sequence>
<dbReference type="Proteomes" id="UP001239445">
    <property type="component" value="Unassembled WGS sequence"/>
</dbReference>
<proteinExistence type="predicted"/>
<comment type="caution">
    <text evidence="1">The sequence shown here is derived from an EMBL/GenBank/DDBJ whole genome shotgun (WGS) entry which is preliminary data.</text>
</comment>
<gene>
    <name evidence="1" type="ORF">QBC47DRAFT_145817</name>
</gene>
<evidence type="ECO:0000313" key="1">
    <source>
        <dbReference type="EMBL" id="KAK1758594.1"/>
    </source>
</evidence>
<protein>
    <submittedName>
        <fullName evidence="1">Uncharacterized protein</fullName>
    </submittedName>
</protein>
<dbReference type="EMBL" id="MU839829">
    <property type="protein sequence ID" value="KAK1758594.1"/>
    <property type="molecule type" value="Genomic_DNA"/>
</dbReference>
<evidence type="ECO:0000313" key="2">
    <source>
        <dbReference type="Proteomes" id="UP001239445"/>
    </source>
</evidence>